<accession>X6M2P8</accession>
<reference evidence="2 3" key="1">
    <citation type="journal article" date="2013" name="Curr. Biol.">
        <title>The Genome of the Foraminiferan Reticulomyxa filosa.</title>
        <authorList>
            <person name="Glockner G."/>
            <person name="Hulsmann N."/>
            <person name="Schleicher M."/>
            <person name="Noegel A.A."/>
            <person name="Eichinger L."/>
            <person name="Gallinger C."/>
            <person name="Pawlowski J."/>
            <person name="Sierra R."/>
            <person name="Euteneuer U."/>
            <person name="Pillet L."/>
            <person name="Moustafa A."/>
            <person name="Platzer M."/>
            <person name="Groth M."/>
            <person name="Szafranski K."/>
            <person name="Schliwa M."/>
        </authorList>
    </citation>
    <scope>NUCLEOTIDE SEQUENCE [LARGE SCALE GENOMIC DNA]</scope>
</reference>
<proteinExistence type="predicted"/>
<dbReference type="OrthoDB" id="5627at2759"/>
<sequence length="187" mass="20578">MVEVELPMEYKLRNIEETEKAKQELLIPVPKPEKIFEIPRNYNQDYSSHSYQKMKIMESKRKNFEKHLKMKHDHERKHRRLYGPSGSSSNTTGGNNSSSGSSSGNSGNNGNNGNNGGSGNAANGDHAPSSSVSAMSTGHLSNLHRRQTPQTSSVAVTASKFNKRTEFKGGAFAPDALKAPSPKRRYS</sequence>
<dbReference type="AlphaFoldDB" id="X6M2P8"/>
<evidence type="ECO:0000256" key="1">
    <source>
        <dbReference type="SAM" id="MobiDB-lite"/>
    </source>
</evidence>
<dbReference type="EMBL" id="ASPP01026304">
    <property type="protein sequence ID" value="ETO07270.1"/>
    <property type="molecule type" value="Genomic_DNA"/>
</dbReference>
<feature type="compositionally biased region" description="Low complexity" evidence="1">
    <location>
        <begin position="85"/>
        <end position="112"/>
    </location>
</feature>
<evidence type="ECO:0000313" key="3">
    <source>
        <dbReference type="Proteomes" id="UP000023152"/>
    </source>
</evidence>
<dbReference type="Proteomes" id="UP000023152">
    <property type="component" value="Unassembled WGS sequence"/>
</dbReference>
<gene>
    <name evidence="2" type="ORF">RFI_30122</name>
</gene>
<keyword evidence="3" id="KW-1185">Reference proteome</keyword>
<feature type="compositionally biased region" description="Basic and acidic residues" evidence="1">
    <location>
        <begin position="55"/>
        <end position="67"/>
    </location>
</feature>
<dbReference type="Pfam" id="PF07052">
    <property type="entry name" value="Hep_59"/>
    <property type="match status" value="1"/>
</dbReference>
<comment type="caution">
    <text evidence="2">The sequence shown here is derived from an EMBL/GenBank/DDBJ whole genome shotgun (WGS) entry which is preliminary data.</text>
</comment>
<feature type="compositionally biased region" description="Basic residues" evidence="1">
    <location>
        <begin position="68"/>
        <end position="81"/>
    </location>
</feature>
<protein>
    <submittedName>
        <fullName evidence="2">Uncharacterized protein</fullName>
    </submittedName>
</protein>
<feature type="region of interest" description="Disordered" evidence="1">
    <location>
        <begin position="54"/>
        <end position="187"/>
    </location>
</feature>
<feature type="compositionally biased region" description="Polar residues" evidence="1">
    <location>
        <begin position="128"/>
        <end position="140"/>
    </location>
</feature>
<dbReference type="InterPro" id="IPR010756">
    <property type="entry name" value="Tls1-like"/>
</dbReference>
<organism evidence="2 3">
    <name type="scientific">Reticulomyxa filosa</name>
    <dbReference type="NCBI Taxonomy" id="46433"/>
    <lineage>
        <taxon>Eukaryota</taxon>
        <taxon>Sar</taxon>
        <taxon>Rhizaria</taxon>
        <taxon>Retaria</taxon>
        <taxon>Foraminifera</taxon>
        <taxon>Monothalamids</taxon>
        <taxon>Reticulomyxidae</taxon>
        <taxon>Reticulomyxa</taxon>
    </lineage>
</organism>
<evidence type="ECO:0000313" key="2">
    <source>
        <dbReference type="EMBL" id="ETO07270.1"/>
    </source>
</evidence>
<name>X6M2P8_RETFI</name>
<feature type="compositionally biased region" description="Polar residues" evidence="1">
    <location>
        <begin position="148"/>
        <end position="160"/>
    </location>
</feature>